<feature type="transmembrane region" description="Helical" evidence="1">
    <location>
        <begin position="85"/>
        <end position="108"/>
    </location>
</feature>
<feature type="transmembrane region" description="Helical" evidence="1">
    <location>
        <begin position="205"/>
        <end position="222"/>
    </location>
</feature>
<name>A0A077M063_9MICO</name>
<organism evidence="2 3">
    <name type="scientific">Nostocoides japonicum T1-X7</name>
    <dbReference type="NCBI Taxonomy" id="1194083"/>
    <lineage>
        <taxon>Bacteria</taxon>
        <taxon>Bacillati</taxon>
        <taxon>Actinomycetota</taxon>
        <taxon>Actinomycetes</taxon>
        <taxon>Micrococcales</taxon>
        <taxon>Intrasporangiaceae</taxon>
        <taxon>Nostocoides</taxon>
    </lineage>
</organism>
<feature type="transmembrane region" description="Helical" evidence="1">
    <location>
        <begin position="50"/>
        <end position="73"/>
    </location>
</feature>
<dbReference type="PANTHER" id="PTHR37422">
    <property type="entry name" value="TEICHURONIC ACID BIOSYNTHESIS PROTEIN TUAE"/>
    <property type="match status" value="1"/>
</dbReference>
<comment type="caution">
    <text evidence="2">The sequence shown here is derived from an EMBL/GenBank/DDBJ whole genome shotgun (WGS) entry which is preliminary data.</text>
</comment>
<keyword evidence="1" id="KW-1133">Transmembrane helix</keyword>
<dbReference type="EMBL" id="CAJB01000342">
    <property type="protein sequence ID" value="CCH79226.1"/>
    <property type="molecule type" value="Genomic_DNA"/>
</dbReference>
<gene>
    <name evidence="2" type="ORF">BN12_4060036</name>
</gene>
<proteinExistence type="predicted"/>
<feature type="transmembrane region" description="Helical" evidence="1">
    <location>
        <begin position="329"/>
        <end position="348"/>
    </location>
</feature>
<evidence type="ECO:0000313" key="2">
    <source>
        <dbReference type="EMBL" id="CCH79226.1"/>
    </source>
</evidence>
<dbReference type="STRING" id="1194083.BN12_4060036"/>
<feature type="transmembrane region" description="Helical" evidence="1">
    <location>
        <begin position="355"/>
        <end position="372"/>
    </location>
</feature>
<feature type="transmembrane region" description="Helical" evidence="1">
    <location>
        <begin position="17"/>
        <end position="38"/>
    </location>
</feature>
<evidence type="ECO:0000256" key="1">
    <source>
        <dbReference type="SAM" id="Phobius"/>
    </source>
</evidence>
<keyword evidence="3" id="KW-1185">Reference proteome</keyword>
<reference evidence="2 3" key="1">
    <citation type="journal article" date="2013" name="ISME J.">
        <title>A metabolic model for members of the genus Tetrasphaera involved in enhanced biological phosphorus removal.</title>
        <authorList>
            <person name="Kristiansen R."/>
            <person name="Nguyen H.T.T."/>
            <person name="Saunders A.M."/>
            <person name="Nielsen J.L."/>
            <person name="Wimmer R."/>
            <person name="Le V.Q."/>
            <person name="McIlroy S.J."/>
            <person name="Petrovski S."/>
            <person name="Seviour R.J."/>
            <person name="Calteau A."/>
            <person name="Nielsen K.L."/>
            <person name="Nielsen P.H."/>
        </authorList>
    </citation>
    <scope>NUCLEOTIDE SEQUENCE [LARGE SCALE GENOMIC DNA]</scope>
    <source>
        <strain evidence="2 3">T1-X7</strain>
    </source>
</reference>
<sequence length="761" mass="81386">MAYELLRRRVVHVPRRFGIWLLFLVWVIIGVFVVQVVAPGAVMAGGMTRYLTWGFRLLWYIQATVILLYVGNLRREVSVDRVCRVMGWMFITIVFGGLLGVLAPRAIFPSLLEVLLPNHIAHIPFVAAQVHPNLAELQNADYGPASSRPSAPFPYANVWGLNYACFLPFFVAGWMGRGAGRRRYFGVCVMAVSVVPVIYSLNRGLWGALGALLVFAAIRSAMAGRLKLITFALCALTLTAVVLFVTPLGAQVENRFTNSQNSNDVRVQLTELGFAGMSETSPIVGFGTTRSVQSSFGSIAVGSTANCPLCTPPALGTQGHLLLVSFAQGWGGVALYYAFLGMIFLRYIRLKSPPATAALSVILIHVLTSPVYSADNLAILAIFCAVAVLWREALVAEEAGSRHSIPVAEPSLGGYSRFLRRHAVAILVPTVLAVVGAASWSLGEGSPSVATISVLIPPEPVYPGGDPWTRTLDTEAQFAYSAPVLEAMSRVAARPVAADDSGLSVTAIPNSRILNLSYQSMSPTTASAVVSAAAQSMLDSRNEYLRARQTRAFDGIDARSAAVNAALGTVDDEGTALDHFADYDVRSSRRALLKQTQYGLLASIAEIENQREQLSSTQLVGGRVLGPARVVVVTGPRTVRLASGLGLGLLVGLGVALLRELRGRRLSSSGRAAADLDVPVVNDMPSATRPEWLPATYLSVDDEFISCDAAARMGDGPVSDTGVQRIVLVCSDEANSVRARVTRDRLKAAGADVIGVSMCRT</sequence>
<feature type="transmembrane region" description="Helical" evidence="1">
    <location>
        <begin position="229"/>
        <end position="250"/>
    </location>
</feature>
<keyword evidence="1" id="KW-0812">Transmembrane</keyword>
<protein>
    <submittedName>
        <fullName evidence="2">Uncharacterized protein</fullName>
    </submittedName>
</protein>
<dbReference type="OrthoDB" id="3774626at2"/>
<accession>A0A077M063</accession>
<feature type="transmembrane region" description="Helical" evidence="1">
    <location>
        <begin position="156"/>
        <end position="176"/>
    </location>
</feature>
<dbReference type="Proteomes" id="UP000035721">
    <property type="component" value="Unassembled WGS sequence"/>
</dbReference>
<keyword evidence="1" id="KW-0472">Membrane</keyword>
<evidence type="ECO:0000313" key="3">
    <source>
        <dbReference type="Proteomes" id="UP000035721"/>
    </source>
</evidence>
<dbReference type="InterPro" id="IPR051533">
    <property type="entry name" value="WaaL-like"/>
</dbReference>
<dbReference type="AlphaFoldDB" id="A0A077M063"/>
<dbReference type="PANTHER" id="PTHR37422:SF23">
    <property type="entry name" value="TEICHURONIC ACID BIOSYNTHESIS PROTEIN TUAE"/>
    <property type="match status" value="1"/>
</dbReference>
<dbReference type="RefSeq" id="WP_157635639.1">
    <property type="nucleotide sequence ID" value="NZ_HF570958.1"/>
</dbReference>
<feature type="transmembrane region" description="Helical" evidence="1">
    <location>
        <begin position="183"/>
        <end position="199"/>
    </location>
</feature>